<dbReference type="EC" id="3.1.-.-" evidence="5"/>
<keyword evidence="5" id="KW-0378">Hydrolase</keyword>
<proteinExistence type="inferred from homology"/>
<dbReference type="InterPro" id="IPR052169">
    <property type="entry name" value="CW_Biosynth-Accessory"/>
</dbReference>
<reference evidence="5 7" key="3">
    <citation type="submission" date="2023-03" db="EMBL/GenBank/DDBJ databases">
        <title>Agriculturally important microbes genome sequencing.</title>
        <authorList>
            <person name="Dunlap C."/>
        </authorList>
    </citation>
    <scope>NUCLEOTIDE SEQUENCE [LARGE SCALE GENOMIC DNA]</scope>
    <source>
        <strain evidence="5 7">CBP-3203</strain>
    </source>
</reference>
<dbReference type="STRING" id="1664069.BGLY_4236"/>
<evidence type="ECO:0000313" key="7">
    <source>
        <dbReference type="Proteomes" id="UP001341297"/>
    </source>
</evidence>
<dbReference type="SMART" id="SM00854">
    <property type="entry name" value="PGA_cap"/>
    <property type="match status" value="1"/>
</dbReference>
<accession>A0A0J6EHR2</accession>
<keyword evidence="2" id="KW-1133">Transmembrane helix</keyword>
<dbReference type="InterPro" id="IPR029052">
    <property type="entry name" value="Metallo-depent_PP-like"/>
</dbReference>
<dbReference type="EMBL" id="JARRTL010000006">
    <property type="protein sequence ID" value="MEC0484043.1"/>
    <property type="molecule type" value="Genomic_DNA"/>
</dbReference>
<evidence type="ECO:0000313" key="6">
    <source>
        <dbReference type="Proteomes" id="UP000036168"/>
    </source>
</evidence>
<reference evidence="4" key="2">
    <citation type="submission" date="2015-10" db="EMBL/GenBank/DDBJ databases">
        <authorList>
            <person name="Gilbert D.G."/>
        </authorList>
    </citation>
    <scope>NUCLEOTIDE SEQUENCE</scope>
    <source>
        <strain evidence="4">GO-13</strain>
    </source>
</reference>
<accession>A0A0J6HHM7</accession>
<comment type="caution">
    <text evidence="4">The sequence shown here is derived from an EMBL/GenBank/DDBJ whole genome shotgun (WGS) entry which is preliminary data.</text>
</comment>
<gene>
    <name evidence="4" type="ORF">AB447_207135</name>
    <name evidence="5" type="ORF">P8828_04130</name>
</gene>
<dbReference type="GO" id="GO:0016787">
    <property type="term" value="F:hydrolase activity"/>
    <property type="evidence" value="ECO:0007669"/>
    <property type="project" value="UniProtKB-KW"/>
</dbReference>
<dbReference type="RefSeq" id="WP_048354052.1">
    <property type="nucleotide sequence ID" value="NZ_CP023481.1"/>
</dbReference>
<organism evidence="4 6">
    <name type="scientific">Bacillus glycinifermentans</name>
    <dbReference type="NCBI Taxonomy" id="1664069"/>
    <lineage>
        <taxon>Bacteria</taxon>
        <taxon>Bacillati</taxon>
        <taxon>Bacillota</taxon>
        <taxon>Bacilli</taxon>
        <taxon>Bacillales</taxon>
        <taxon>Bacillaceae</taxon>
        <taxon>Bacillus</taxon>
    </lineage>
</organism>
<feature type="transmembrane region" description="Helical" evidence="2">
    <location>
        <begin position="26"/>
        <end position="45"/>
    </location>
</feature>
<comment type="similarity">
    <text evidence="1">Belongs to the CapA family.</text>
</comment>
<dbReference type="Pfam" id="PF09587">
    <property type="entry name" value="PGA_cap"/>
    <property type="match status" value="1"/>
</dbReference>
<dbReference type="Proteomes" id="UP001341297">
    <property type="component" value="Unassembled WGS sequence"/>
</dbReference>
<feature type="domain" description="Capsule synthesis protein CapA" evidence="3">
    <location>
        <begin position="61"/>
        <end position="301"/>
    </location>
</feature>
<dbReference type="Gene3D" id="3.60.21.10">
    <property type="match status" value="1"/>
</dbReference>
<keyword evidence="2" id="KW-0472">Membrane</keyword>
<keyword evidence="7" id="KW-1185">Reference proteome</keyword>
<evidence type="ECO:0000256" key="2">
    <source>
        <dbReference type="SAM" id="Phobius"/>
    </source>
</evidence>
<evidence type="ECO:0000313" key="5">
    <source>
        <dbReference type="EMBL" id="MEC0484043.1"/>
    </source>
</evidence>
<evidence type="ECO:0000259" key="3">
    <source>
        <dbReference type="SMART" id="SM00854"/>
    </source>
</evidence>
<dbReference type="Proteomes" id="UP000036168">
    <property type="component" value="Unassembled WGS sequence"/>
</dbReference>
<dbReference type="PANTHER" id="PTHR33393">
    <property type="entry name" value="POLYGLUTAMINE SYNTHESIS ACCESSORY PROTEIN RV0574C-RELATED"/>
    <property type="match status" value="1"/>
</dbReference>
<name>A0A0J6HHM7_9BACI</name>
<dbReference type="AlphaFoldDB" id="A0A0J6HHM7"/>
<evidence type="ECO:0000313" key="4">
    <source>
        <dbReference type="EMBL" id="KRT90347.1"/>
    </source>
</evidence>
<dbReference type="CDD" id="cd07381">
    <property type="entry name" value="MPP_CapA"/>
    <property type="match status" value="1"/>
</dbReference>
<keyword evidence="2" id="KW-0812">Transmembrane</keyword>
<dbReference type="SUPFAM" id="SSF56300">
    <property type="entry name" value="Metallo-dependent phosphatases"/>
    <property type="match status" value="1"/>
</dbReference>
<reference evidence="4 6" key="1">
    <citation type="journal article" date="2015" name="Int. J. Syst. Evol. Microbiol.">
        <title>Bacillus glycinifermentans sp. nov., isolated from fermented soybean paste.</title>
        <authorList>
            <person name="Kim S.J."/>
            <person name="Dunlap C.A."/>
            <person name="Kwon S.W."/>
            <person name="Rooney A.P."/>
        </authorList>
    </citation>
    <scope>NUCLEOTIDE SEQUENCE [LARGE SCALE GENOMIC DNA]</scope>
    <source>
        <strain evidence="4 6">GO-13</strain>
    </source>
</reference>
<evidence type="ECO:0000256" key="1">
    <source>
        <dbReference type="ARBA" id="ARBA00005662"/>
    </source>
</evidence>
<dbReference type="InterPro" id="IPR019079">
    <property type="entry name" value="Capsule_synth_CapA"/>
</dbReference>
<sequence length="389" mass="43883">MKKQLNFQEKLLKLTKQEKKKTNKHVLIALPVIFCLMFVFTWIGSAKTPQQVAKQTDAKLTATFVGDIMMGRNVEKVTKLHGSESVFKHVKPYFDVSDYITGNFENPATNKKDYKPADKNIHLQTNLESVETLKKMNFNVLNFANNHAMDYGQNGLDDTLNKFTEENLGLVGAGKNLDDAKQHVSYQNVNGETIATLGFTDTYTKNFTAKKDRGGVLPLSPKIFIPMIAEASKKADLVIVHVHWGQEYDNEPNDRQKDLAKAIADAGADIIIGAHPHVLEPIEVYKGTVIFYSLGNFVFDQGWSRTRDSALVQYHLMNDGKGRFEVTPLNIREATPSPLGKSDFMKREAIFRQLTKGTNLEWKEENGKLTFEVDHTDKLKNNENGVTNK</sequence>
<dbReference type="EMBL" id="LECW02000045">
    <property type="protein sequence ID" value="KRT90347.1"/>
    <property type="molecule type" value="Genomic_DNA"/>
</dbReference>
<protein>
    <submittedName>
        <fullName evidence="5">CapA family protein</fullName>
        <ecNumber evidence="5">3.1.-.-</ecNumber>
    </submittedName>
    <submittedName>
        <fullName evidence="4">Capsular biosynthesis protein</fullName>
    </submittedName>
</protein>
<dbReference type="OrthoDB" id="9810906at2"/>
<dbReference type="PATRIC" id="fig|1664069.3.peg.4436"/>
<dbReference type="PANTHER" id="PTHR33393:SF13">
    <property type="entry name" value="PGA BIOSYNTHESIS PROTEIN CAPA"/>
    <property type="match status" value="1"/>
</dbReference>